<evidence type="ECO:0000313" key="3">
    <source>
        <dbReference type="Proteomes" id="UP000199534"/>
    </source>
</evidence>
<reference evidence="2 3" key="1">
    <citation type="submission" date="2016-10" db="EMBL/GenBank/DDBJ databases">
        <authorList>
            <person name="de Groot N.N."/>
        </authorList>
    </citation>
    <scope>NUCLEOTIDE SEQUENCE [LARGE SCALE GENOMIC DNA]</scope>
    <source>
        <strain evidence="2 3">DSM 21019</strain>
    </source>
</reference>
<keyword evidence="1" id="KW-0472">Membrane</keyword>
<dbReference type="EMBL" id="FOYQ01000001">
    <property type="protein sequence ID" value="SFR33422.1"/>
    <property type="molecule type" value="Genomic_DNA"/>
</dbReference>
<keyword evidence="3" id="KW-1185">Reference proteome</keyword>
<dbReference type="Proteomes" id="UP000199534">
    <property type="component" value="Unassembled WGS sequence"/>
</dbReference>
<evidence type="ECO:0000256" key="1">
    <source>
        <dbReference type="SAM" id="Phobius"/>
    </source>
</evidence>
<dbReference type="SUPFAM" id="SSF48371">
    <property type="entry name" value="ARM repeat"/>
    <property type="match status" value="1"/>
</dbReference>
<organism evidence="2 3">
    <name type="scientific">Robiginitalea myxolifaciens</name>
    <dbReference type="NCBI Taxonomy" id="400055"/>
    <lineage>
        <taxon>Bacteria</taxon>
        <taxon>Pseudomonadati</taxon>
        <taxon>Bacteroidota</taxon>
        <taxon>Flavobacteriia</taxon>
        <taxon>Flavobacteriales</taxon>
        <taxon>Flavobacteriaceae</taxon>
        <taxon>Robiginitalea</taxon>
    </lineage>
</organism>
<protein>
    <submittedName>
        <fullName evidence="2">HEAT repeat-containing protein</fullName>
    </submittedName>
</protein>
<evidence type="ECO:0000313" key="2">
    <source>
        <dbReference type="EMBL" id="SFR33422.1"/>
    </source>
</evidence>
<dbReference type="Gene3D" id="1.25.10.10">
    <property type="entry name" value="Leucine-rich Repeat Variant"/>
    <property type="match status" value="1"/>
</dbReference>
<dbReference type="Pfam" id="PF13646">
    <property type="entry name" value="HEAT_2"/>
    <property type="match status" value="1"/>
</dbReference>
<keyword evidence="1" id="KW-1133">Transmembrane helix</keyword>
<dbReference type="OrthoDB" id="978644at2"/>
<dbReference type="STRING" id="400055.SAMN04490243_0671"/>
<proteinExistence type="predicted"/>
<gene>
    <name evidence="2" type="ORF">SAMN04490243_0671</name>
</gene>
<dbReference type="InterPro" id="IPR016024">
    <property type="entry name" value="ARM-type_fold"/>
</dbReference>
<dbReference type="InterPro" id="IPR011989">
    <property type="entry name" value="ARM-like"/>
</dbReference>
<accession>A0A1I6FTZ5</accession>
<sequence length="272" mass="29859">MGMKESEYEKLSIAFLNGELSEKEAQEFQAFLTANPEKEQEINDMRVLWGHLETAPVPEASRQAISNFEDVLDSRIQDETQPIAITRGKSGTTEIPNWLLAACLLLGGFLLGRYVFQPGSPTEPMPTPGVELVDTNTSPEESGSAPDAILTLLEEPIASRRLQGVNQVAEMSSADEQVIRALLQTLITDSNVNVRLAAVEVLKGYTDIPIVREGLVSAIPHQDSPMLQITLAALMAEIQEQSSVAPLRIIIEKEQTDSIVRRALEESVKQII</sequence>
<feature type="transmembrane region" description="Helical" evidence="1">
    <location>
        <begin position="97"/>
        <end position="116"/>
    </location>
</feature>
<name>A0A1I6FTZ5_9FLAO</name>
<dbReference type="AlphaFoldDB" id="A0A1I6FTZ5"/>
<keyword evidence="1" id="KW-0812">Transmembrane</keyword>